<feature type="region of interest" description="Disordered" evidence="10">
    <location>
        <begin position="86"/>
        <end position="112"/>
    </location>
</feature>
<dbReference type="SMART" id="SM00184">
    <property type="entry name" value="RING"/>
    <property type="match status" value="1"/>
</dbReference>
<protein>
    <recommendedName>
        <fullName evidence="2">RING-type E3 ubiquitin transferase</fullName>
        <ecNumber evidence="2">2.3.2.27</ecNumber>
    </recommendedName>
</protein>
<evidence type="ECO:0000256" key="8">
    <source>
        <dbReference type="ARBA" id="ARBA00023163"/>
    </source>
</evidence>
<dbReference type="SUPFAM" id="SSF57850">
    <property type="entry name" value="RING/U-box"/>
    <property type="match status" value="1"/>
</dbReference>
<proteinExistence type="predicted"/>
<dbReference type="AlphaFoldDB" id="A0AAD3TXR3"/>
<dbReference type="PROSITE" id="PS00518">
    <property type="entry name" value="ZF_RING_1"/>
    <property type="match status" value="1"/>
</dbReference>
<gene>
    <name evidence="12" type="ORF">CspeluHIS016_0505030</name>
</gene>
<evidence type="ECO:0000256" key="4">
    <source>
        <dbReference type="ARBA" id="ARBA00022723"/>
    </source>
</evidence>
<evidence type="ECO:0000256" key="10">
    <source>
        <dbReference type="SAM" id="MobiDB-lite"/>
    </source>
</evidence>
<evidence type="ECO:0000256" key="5">
    <source>
        <dbReference type="ARBA" id="ARBA00022771"/>
    </source>
</evidence>
<dbReference type="GO" id="GO:0006513">
    <property type="term" value="P:protein monoubiquitination"/>
    <property type="evidence" value="ECO:0007669"/>
    <property type="project" value="TreeGrafter"/>
</dbReference>
<keyword evidence="6" id="KW-0862">Zinc</keyword>
<evidence type="ECO:0000256" key="7">
    <source>
        <dbReference type="ARBA" id="ARBA00023015"/>
    </source>
</evidence>
<sequence>MARSTRPTALSTPNDRDPERCCICLLPIRDPARAGCSHTFCFTCLGVWADQSRRCPLCSAEMGDYIEHDLDQRPPTKFFLPPLDEGFTRRTTLPRSPPEPSTSAGPSAAGPAVAVDRRREIYANNDWARHVAANEWTGYRTSLTPRDLQSGAERARALTFLERELRVWAPPHDVPHLARRLVKLFSSVDLRSPAAVRLLEPLVGDTYPHAAEHLAHELAAFLRSPFPLEVWDDVVQYGHEEYEEATRGRSGSRSRARSPRRWDQADSWVDPDFRKSKRQQKRERERERERHQSDEQARHGDGQPPLSRVGPAAPQAFQRAVAGAGIVIRGAADRRQNLLDRLARAKAEDGVIGEPPVKDDTVAVEAAPTQNGHGTAGGRAAELREKLLADRKKRQLREQLLARKRARNAVAAAAEDVKARGLRQSGLPGKSPPVSSPAKTESTLADEESAQSTVKGDTVGSDGVAAVQENQ</sequence>
<evidence type="ECO:0000313" key="13">
    <source>
        <dbReference type="Proteomes" id="UP001222932"/>
    </source>
</evidence>
<dbReference type="GO" id="GO:0008270">
    <property type="term" value="F:zinc ion binding"/>
    <property type="evidence" value="ECO:0007669"/>
    <property type="project" value="UniProtKB-KW"/>
</dbReference>
<organism evidence="12 13">
    <name type="scientific">Cutaneotrichosporon spelunceum</name>
    <dbReference type="NCBI Taxonomy" id="1672016"/>
    <lineage>
        <taxon>Eukaryota</taxon>
        <taxon>Fungi</taxon>
        <taxon>Dikarya</taxon>
        <taxon>Basidiomycota</taxon>
        <taxon>Agaricomycotina</taxon>
        <taxon>Tremellomycetes</taxon>
        <taxon>Trichosporonales</taxon>
        <taxon>Trichosporonaceae</taxon>
        <taxon>Cutaneotrichosporon</taxon>
    </lineage>
</organism>
<keyword evidence="7" id="KW-0805">Transcription regulation</keyword>
<dbReference type="PANTHER" id="PTHR46077">
    <property type="entry name" value="E3 UBIQUITIN-PROTEIN LIGASE TOPORS"/>
    <property type="match status" value="1"/>
</dbReference>
<evidence type="ECO:0000256" key="2">
    <source>
        <dbReference type="ARBA" id="ARBA00012483"/>
    </source>
</evidence>
<accession>A0AAD3TXR3</accession>
<dbReference type="PROSITE" id="PS50089">
    <property type="entry name" value="ZF_RING_2"/>
    <property type="match status" value="1"/>
</dbReference>
<dbReference type="Pfam" id="PF13639">
    <property type="entry name" value="zf-RING_2"/>
    <property type="match status" value="1"/>
</dbReference>
<comment type="caution">
    <text evidence="12">The sequence shown here is derived from an EMBL/GenBank/DDBJ whole genome shotgun (WGS) entry which is preliminary data.</text>
</comment>
<dbReference type="Gene3D" id="3.30.40.10">
    <property type="entry name" value="Zinc/RING finger domain, C3HC4 (zinc finger)"/>
    <property type="match status" value="1"/>
</dbReference>
<keyword evidence="3" id="KW-0808">Transferase</keyword>
<feature type="compositionally biased region" description="Basic residues" evidence="10">
    <location>
        <begin position="250"/>
        <end position="259"/>
    </location>
</feature>
<evidence type="ECO:0000313" key="12">
    <source>
        <dbReference type="EMBL" id="GMK58471.1"/>
    </source>
</evidence>
<feature type="region of interest" description="Disordered" evidence="10">
    <location>
        <begin position="414"/>
        <end position="471"/>
    </location>
</feature>
<evidence type="ECO:0000256" key="1">
    <source>
        <dbReference type="ARBA" id="ARBA00000900"/>
    </source>
</evidence>
<evidence type="ECO:0000256" key="3">
    <source>
        <dbReference type="ARBA" id="ARBA00022679"/>
    </source>
</evidence>
<dbReference type="PANTHER" id="PTHR46077:SF1">
    <property type="entry name" value="TOP1 BINDING ARGININE_SERINE RICH PROTEIN, E3 UBIQUITIN LIGASE"/>
    <property type="match status" value="1"/>
</dbReference>
<dbReference type="InterPro" id="IPR017907">
    <property type="entry name" value="Znf_RING_CS"/>
</dbReference>
<dbReference type="InterPro" id="IPR001841">
    <property type="entry name" value="Znf_RING"/>
</dbReference>
<dbReference type="Proteomes" id="UP001222932">
    <property type="component" value="Unassembled WGS sequence"/>
</dbReference>
<comment type="catalytic activity">
    <reaction evidence="1">
        <text>S-ubiquitinyl-[E2 ubiquitin-conjugating enzyme]-L-cysteine + [acceptor protein]-L-lysine = [E2 ubiquitin-conjugating enzyme]-L-cysteine + N(6)-ubiquitinyl-[acceptor protein]-L-lysine.</text>
        <dbReference type="EC" id="2.3.2.27"/>
    </reaction>
</comment>
<keyword evidence="5 9" id="KW-0863">Zinc-finger</keyword>
<dbReference type="EMBL" id="BTCM01000005">
    <property type="protein sequence ID" value="GMK58471.1"/>
    <property type="molecule type" value="Genomic_DNA"/>
</dbReference>
<keyword evidence="8" id="KW-0804">Transcription</keyword>
<name>A0AAD3TXR3_9TREE</name>
<reference evidence="12" key="1">
    <citation type="journal article" date="2023" name="BMC Genomics">
        <title>Chromosome-level genome assemblies of Cutaneotrichosporon spp. (Trichosporonales, Basidiomycota) reveal imbalanced evolution between nucleotide sequences and chromosome synteny.</title>
        <authorList>
            <person name="Kobayashi Y."/>
            <person name="Kayamori A."/>
            <person name="Aoki K."/>
            <person name="Shiwa Y."/>
            <person name="Matsutani M."/>
            <person name="Fujita N."/>
            <person name="Sugita T."/>
            <person name="Iwasaki W."/>
            <person name="Tanaka N."/>
            <person name="Takashima M."/>
        </authorList>
    </citation>
    <scope>NUCLEOTIDE SEQUENCE</scope>
    <source>
        <strain evidence="12">HIS016</strain>
    </source>
</reference>
<dbReference type="GO" id="GO:0000209">
    <property type="term" value="P:protein polyubiquitination"/>
    <property type="evidence" value="ECO:0007669"/>
    <property type="project" value="TreeGrafter"/>
</dbReference>
<reference evidence="12" key="2">
    <citation type="submission" date="2023-06" db="EMBL/GenBank/DDBJ databases">
        <authorList>
            <person name="Kobayashi Y."/>
            <person name="Kayamori A."/>
            <person name="Aoki K."/>
            <person name="Shiwa Y."/>
            <person name="Fujita N."/>
            <person name="Sugita T."/>
            <person name="Iwasaki W."/>
            <person name="Tanaka N."/>
            <person name="Takashima M."/>
        </authorList>
    </citation>
    <scope>NUCLEOTIDE SEQUENCE</scope>
    <source>
        <strain evidence="12">HIS016</strain>
    </source>
</reference>
<feature type="region of interest" description="Disordered" evidence="10">
    <location>
        <begin position="241"/>
        <end position="311"/>
    </location>
</feature>
<keyword evidence="13" id="KW-1185">Reference proteome</keyword>
<dbReference type="InterPro" id="IPR013083">
    <property type="entry name" value="Znf_RING/FYVE/PHD"/>
</dbReference>
<dbReference type="EC" id="2.3.2.27" evidence="2"/>
<feature type="compositionally biased region" description="Low complexity" evidence="10">
    <location>
        <begin position="101"/>
        <end position="112"/>
    </location>
</feature>
<evidence type="ECO:0000256" key="9">
    <source>
        <dbReference type="PROSITE-ProRule" id="PRU00175"/>
    </source>
</evidence>
<feature type="compositionally biased region" description="Basic and acidic residues" evidence="10">
    <location>
        <begin position="282"/>
        <end position="301"/>
    </location>
</feature>
<feature type="domain" description="RING-type" evidence="11">
    <location>
        <begin position="21"/>
        <end position="59"/>
    </location>
</feature>
<keyword evidence="4" id="KW-0479">Metal-binding</keyword>
<evidence type="ECO:0000256" key="6">
    <source>
        <dbReference type="ARBA" id="ARBA00022833"/>
    </source>
</evidence>
<dbReference type="GO" id="GO:0061630">
    <property type="term" value="F:ubiquitin protein ligase activity"/>
    <property type="evidence" value="ECO:0007669"/>
    <property type="project" value="UniProtKB-EC"/>
</dbReference>
<evidence type="ECO:0000259" key="11">
    <source>
        <dbReference type="PROSITE" id="PS50089"/>
    </source>
</evidence>